<name>A0ACC1BFD2_9ROSI</name>
<dbReference type="EMBL" id="CM047901">
    <property type="protein sequence ID" value="KAJ0097567.1"/>
    <property type="molecule type" value="Genomic_DNA"/>
</dbReference>
<sequence length="539" mass="57055">MSNSSAPAPDTPPPSDNNSSSSNNTSNDNNNNNNNSGNSNSSSSSSPPPSSPPPSSPPPSSPPPSSPPPSSPPPSSPPPSSPPPSSSPPPDSGNSPPDAGNSPPGSSSSSSPPPPQSPPHSPPSPTGNTNTPRTPPTTFTPPPPPHHSPPPPAKKVSPPPPPRSSSSSSSSSSDNYLIYTVAGALGLGLLLVALIALCAIKNRRKKKKRHLQHHQQPMPYYDHQSNRYKVDPYYNSSPHPNWQGGNPNWHPQGGDGGKMPPPPGGGGWHSSPAPPHMISSGEMSSQYSGPMRPPLPPPSPNIALGFNQIFYPTKVRLIKHTKLINHAAILLTQVADFGLAKLSSDNHTHVSTRVMGTFGYLAPEYASSGKLTEKSDVFSYGVMLLELITGRKPVDITMMEDSLVDWARSVANEALESGNYDRLVDPRLENNYEPHEMARMVACAVASVRHSGRKRPKMSQIVRALEGDSSLEDLHDGVKPGQSSVFGASMGSTEYSSSSYSADMKKFRQVALGSQEFSSEYGAESRELGSTPVQQKHNT</sequence>
<protein>
    <submittedName>
        <fullName evidence="1">Uncharacterized protein</fullName>
    </submittedName>
</protein>
<comment type="caution">
    <text evidence="1">The sequence shown here is derived from an EMBL/GenBank/DDBJ whole genome shotgun (WGS) entry which is preliminary data.</text>
</comment>
<evidence type="ECO:0000313" key="2">
    <source>
        <dbReference type="Proteomes" id="UP001164250"/>
    </source>
</evidence>
<proteinExistence type="predicted"/>
<accession>A0ACC1BFD2</accession>
<reference evidence="2" key="1">
    <citation type="journal article" date="2023" name="G3 (Bethesda)">
        <title>Genome assembly and association tests identify interacting loci associated with vigor, precocity, and sex in interspecific pistachio rootstocks.</title>
        <authorList>
            <person name="Palmer W."/>
            <person name="Jacygrad E."/>
            <person name="Sagayaradj S."/>
            <person name="Cavanaugh K."/>
            <person name="Han R."/>
            <person name="Bertier L."/>
            <person name="Beede B."/>
            <person name="Kafkas S."/>
            <person name="Golino D."/>
            <person name="Preece J."/>
            <person name="Michelmore R."/>
        </authorList>
    </citation>
    <scope>NUCLEOTIDE SEQUENCE [LARGE SCALE GENOMIC DNA]</scope>
</reference>
<keyword evidence="2" id="KW-1185">Reference proteome</keyword>
<dbReference type="Proteomes" id="UP001164250">
    <property type="component" value="Chromosome 5"/>
</dbReference>
<organism evidence="1 2">
    <name type="scientific">Pistacia atlantica</name>
    <dbReference type="NCBI Taxonomy" id="434234"/>
    <lineage>
        <taxon>Eukaryota</taxon>
        <taxon>Viridiplantae</taxon>
        <taxon>Streptophyta</taxon>
        <taxon>Embryophyta</taxon>
        <taxon>Tracheophyta</taxon>
        <taxon>Spermatophyta</taxon>
        <taxon>Magnoliopsida</taxon>
        <taxon>eudicotyledons</taxon>
        <taxon>Gunneridae</taxon>
        <taxon>Pentapetalae</taxon>
        <taxon>rosids</taxon>
        <taxon>malvids</taxon>
        <taxon>Sapindales</taxon>
        <taxon>Anacardiaceae</taxon>
        <taxon>Pistacia</taxon>
    </lineage>
</organism>
<evidence type="ECO:0000313" key="1">
    <source>
        <dbReference type="EMBL" id="KAJ0097567.1"/>
    </source>
</evidence>
<gene>
    <name evidence="1" type="ORF">Patl1_28911</name>
</gene>